<keyword evidence="5 12" id="KW-0444">Lipid biosynthesis</keyword>
<keyword evidence="8 12" id="KW-0378">Hydrolase</keyword>
<feature type="active site" description="Proton donor" evidence="12">
    <location>
        <position position="273"/>
    </location>
</feature>
<evidence type="ECO:0000256" key="1">
    <source>
        <dbReference type="ARBA" id="ARBA00001947"/>
    </source>
</evidence>
<gene>
    <name evidence="12" type="primary">lpxC</name>
    <name evidence="13" type="ORF">SAMN02745775_102506</name>
</gene>
<dbReference type="Gene3D" id="3.30.1700.10">
    <property type="entry name" value="lpxc deacetylase, domain 2"/>
    <property type="match status" value="1"/>
</dbReference>
<feature type="binding site" evidence="12">
    <location>
        <position position="87"/>
    </location>
    <ligand>
        <name>Zn(2+)</name>
        <dbReference type="ChEBI" id="CHEBI:29105"/>
    </ligand>
</feature>
<keyword evidence="14" id="KW-1185">Reference proteome</keyword>
<dbReference type="InterPro" id="IPR015870">
    <property type="entry name" value="UDP-acyl_N-AcGlcN_deAcase_N"/>
</dbReference>
<comment type="catalytic activity">
    <reaction evidence="11 12">
        <text>a UDP-3-O-[(3R)-3-hydroxyacyl]-N-acetyl-alpha-D-glucosamine + H2O = a UDP-3-O-[(3R)-3-hydroxyacyl]-alpha-D-glucosamine + acetate</text>
        <dbReference type="Rhea" id="RHEA:67816"/>
        <dbReference type="ChEBI" id="CHEBI:15377"/>
        <dbReference type="ChEBI" id="CHEBI:30089"/>
        <dbReference type="ChEBI" id="CHEBI:137740"/>
        <dbReference type="ChEBI" id="CHEBI:173225"/>
        <dbReference type="EC" id="3.5.1.108"/>
    </reaction>
</comment>
<dbReference type="NCBIfam" id="TIGR00325">
    <property type="entry name" value="lpxC"/>
    <property type="match status" value="1"/>
</dbReference>
<keyword evidence="10 12" id="KW-0443">Lipid metabolism</keyword>
<dbReference type="STRING" id="1123062.SAMN02745775_102506"/>
<comment type="function">
    <text evidence="2 12">Catalyzes the hydrolysis of UDP-3-O-myristoyl-N-acetylglucosamine to form UDP-3-O-myristoylglucosamine and acetate, the committed step in lipid A biosynthesis.</text>
</comment>
<evidence type="ECO:0000256" key="10">
    <source>
        <dbReference type="ARBA" id="ARBA00023098"/>
    </source>
</evidence>
<organism evidence="13 14">
    <name type="scientific">Falsiroseomonas stagni DSM 19981</name>
    <dbReference type="NCBI Taxonomy" id="1123062"/>
    <lineage>
        <taxon>Bacteria</taxon>
        <taxon>Pseudomonadati</taxon>
        <taxon>Pseudomonadota</taxon>
        <taxon>Alphaproteobacteria</taxon>
        <taxon>Acetobacterales</taxon>
        <taxon>Roseomonadaceae</taxon>
        <taxon>Falsiroseomonas</taxon>
    </lineage>
</organism>
<dbReference type="AlphaFoldDB" id="A0A1I3ZH88"/>
<keyword evidence="7 12" id="KW-0479">Metal-binding</keyword>
<keyword evidence="6 12" id="KW-0441">Lipid A biosynthesis</keyword>
<sequence length="315" mass="32795">MDGFLPIDRARRKTLKTAIGCVGVGLHSGRRVSLTLRPAAAGTGIIFRRTDLGIDVPARFDRVADTRLCTAIVAADAPQARIGTVEHVMAALAGTGVTDAILEIDGAEVPILDGSAAPFVFLIDCAGTISLNLPAPVIEVLRRVRVEEKGAFVELLPSATAGFEAELSIDFPSTAIGSQSVGMRVTPAAFRAGLADARTFTLAEEVAQLRAAGLAQGGSLANAIVVDGPMVLNPGGLRRPDEFVRHKLLDVVGDLALAGAQLSGRFVGHRSGHALNNKLLRAMFADRSAWRLVEGEVPVDGATTRMPAAAAPAMA</sequence>
<dbReference type="RefSeq" id="WP_092958635.1">
    <property type="nucleotide sequence ID" value="NZ_FOSQ01000002.1"/>
</dbReference>
<evidence type="ECO:0000256" key="11">
    <source>
        <dbReference type="ARBA" id="ARBA00024535"/>
    </source>
</evidence>
<evidence type="ECO:0000256" key="9">
    <source>
        <dbReference type="ARBA" id="ARBA00022833"/>
    </source>
</evidence>
<dbReference type="GO" id="GO:0046872">
    <property type="term" value="F:metal ion binding"/>
    <property type="evidence" value="ECO:0007669"/>
    <property type="project" value="UniProtKB-KW"/>
</dbReference>
<reference evidence="13 14" key="1">
    <citation type="submission" date="2016-10" db="EMBL/GenBank/DDBJ databases">
        <authorList>
            <person name="de Groot N.N."/>
        </authorList>
    </citation>
    <scope>NUCLEOTIDE SEQUENCE [LARGE SCALE GENOMIC DNA]</scope>
    <source>
        <strain evidence="13 14">DSM 19981</strain>
    </source>
</reference>
<evidence type="ECO:0000256" key="2">
    <source>
        <dbReference type="ARBA" id="ARBA00002923"/>
    </source>
</evidence>
<comment type="pathway">
    <text evidence="3 12">Glycolipid biosynthesis; lipid IV(A) biosynthesis; lipid IV(A) from (3R)-3-hydroxytetradecanoyl-[acyl-carrier-protein] and UDP-N-acetyl-alpha-D-glucosamine: step 2/6.</text>
</comment>
<dbReference type="GO" id="GO:0009245">
    <property type="term" value="P:lipid A biosynthetic process"/>
    <property type="evidence" value="ECO:0007669"/>
    <property type="project" value="UniProtKB-UniRule"/>
</dbReference>
<evidence type="ECO:0000256" key="6">
    <source>
        <dbReference type="ARBA" id="ARBA00022556"/>
    </source>
</evidence>
<dbReference type="InterPro" id="IPR011334">
    <property type="entry name" value="UDP-acyl_GlcNac_deAcase_C"/>
</dbReference>
<evidence type="ECO:0000256" key="7">
    <source>
        <dbReference type="ARBA" id="ARBA00022723"/>
    </source>
</evidence>
<evidence type="ECO:0000256" key="4">
    <source>
        <dbReference type="ARBA" id="ARBA00012745"/>
    </source>
</evidence>
<protein>
    <recommendedName>
        <fullName evidence="4 12">UDP-3-O-acyl-N-acetylglucosamine deacetylase</fullName>
        <shortName evidence="12">UDP-3-O-acyl-GlcNAc deacetylase</shortName>
        <ecNumber evidence="4 12">3.5.1.108</ecNumber>
    </recommendedName>
    <alternativeName>
        <fullName evidence="12">UDP-3-O-[R-3-hydroxymyristoyl]-N-acetylglucosamine deacetylase</fullName>
    </alternativeName>
</protein>
<dbReference type="PANTHER" id="PTHR33694:SF1">
    <property type="entry name" value="UDP-3-O-ACYL-N-ACETYLGLUCOSAMINE DEACETYLASE 1, MITOCHONDRIAL-RELATED"/>
    <property type="match status" value="1"/>
</dbReference>
<accession>A0A1I3ZH88</accession>
<evidence type="ECO:0000256" key="3">
    <source>
        <dbReference type="ARBA" id="ARBA00005002"/>
    </source>
</evidence>
<comment type="cofactor">
    <cofactor evidence="1 12">
        <name>Zn(2+)</name>
        <dbReference type="ChEBI" id="CHEBI:29105"/>
    </cofactor>
</comment>
<dbReference type="PANTHER" id="PTHR33694">
    <property type="entry name" value="UDP-3-O-ACYL-N-ACETYLGLUCOSAMINE DEACETYLASE 1, MITOCHONDRIAL-RELATED"/>
    <property type="match status" value="1"/>
</dbReference>
<dbReference type="Pfam" id="PF03331">
    <property type="entry name" value="LpxC"/>
    <property type="match status" value="1"/>
</dbReference>
<dbReference type="InterPro" id="IPR004463">
    <property type="entry name" value="UDP-acyl_GlcNac_deAcase"/>
</dbReference>
<dbReference type="GO" id="GO:0016020">
    <property type="term" value="C:membrane"/>
    <property type="evidence" value="ECO:0007669"/>
    <property type="project" value="GOC"/>
</dbReference>
<dbReference type="UniPathway" id="UPA00359">
    <property type="reaction ID" value="UER00478"/>
</dbReference>
<dbReference type="HAMAP" id="MF_00388">
    <property type="entry name" value="LpxC"/>
    <property type="match status" value="1"/>
</dbReference>
<evidence type="ECO:0000256" key="8">
    <source>
        <dbReference type="ARBA" id="ARBA00022801"/>
    </source>
</evidence>
<dbReference type="GO" id="GO:0103117">
    <property type="term" value="F:UDP-3-O-acyl-N-acetylglucosamine deacetylase activity"/>
    <property type="evidence" value="ECO:0007669"/>
    <property type="project" value="UniProtKB-UniRule"/>
</dbReference>
<dbReference type="OrthoDB" id="9802746at2"/>
<evidence type="ECO:0000313" key="14">
    <source>
        <dbReference type="Proteomes" id="UP000199473"/>
    </source>
</evidence>
<proteinExistence type="inferred from homology"/>
<feature type="binding site" evidence="12">
    <location>
        <position position="246"/>
    </location>
    <ligand>
        <name>Zn(2+)</name>
        <dbReference type="ChEBI" id="CHEBI:29105"/>
    </ligand>
</feature>
<dbReference type="EMBL" id="FOSQ01000002">
    <property type="protein sequence ID" value="SFK43260.1"/>
    <property type="molecule type" value="Genomic_DNA"/>
</dbReference>
<keyword evidence="9 12" id="KW-0862">Zinc</keyword>
<evidence type="ECO:0000313" key="13">
    <source>
        <dbReference type="EMBL" id="SFK43260.1"/>
    </source>
</evidence>
<feature type="binding site" evidence="12">
    <location>
        <position position="250"/>
    </location>
    <ligand>
        <name>Zn(2+)</name>
        <dbReference type="ChEBI" id="CHEBI:29105"/>
    </ligand>
</feature>
<dbReference type="Gene3D" id="3.30.230.20">
    <property type="entry name" value="lpxc deacetylase, domain 1"/>
    <property type="match status" value="1"/>
</dbReference>
<evidence type="ECO:0000256" key="5">
    <source>
        <dbReference type="ARBA" id="ARBA00022516"/>
    </source>
</evidence>
<dbReference type="EC" id="3.5.1.108" evidence="4 12"/>
<comment type="similarity">
    <text evidence="12">Belongs to the LpxC family.</text>
</comment>
<name>A0A1I3ZH88_9PROT</name>
<dbReference type="SUPFAM" id="SSF54211">
    <property type="entry name" value="Ribosomal protein S5 domain 2-like"/>
    <property type="match status" value="2"/>
</dbReference>
<dbReference type="InterPro" id="IPR020568">
    <property type="entry name" value="Ribosomal_Su5_D2-typ_SF"/>
</dbReference>
<dbReference type="Proteomes" id="UP000199473">
    <property type="component" value="Unassembled WGS sequence"/>
</dbReference>
<evidence type="ECO:0000256" key="12">
    <source>
        <dbReference type="HAMAP-Rule" id="MF_00388"/>
    </source>
</evidence>